<keyword evidence="7 9" id="KW-0012">Acyltransferase</keyword>
<dbReference type="AlphaFoldDB" id="A0A1I0SS29"/>
<dbReference type="STRING" id="332999.SAMN04488511_10333"/>
<comment type="similarity">
    <text evidence="2 7">Belongs to the membrane-bound acyltransferase family.</text>
</comment>
<dbReference type="PANTHER" id="PTHR13285:SF18">
    <property type="entry name" value="PROTEIN-CYSTEINE N-PALMITOYLTRANSFERASE RASP"/>
    <property type="match status" value="1"/>
</dbReference>
<feature type="transmembrane region" description="Helical" evidence="8">
    <location>
        <begin position="381"/>
        <end position="401"/>
    </location>
</feature>
<name>A0A1I0SS29_9SPHI</name>
<gene>
    <name evidence="9" type="ORF">SAMN04488511_10333</name>
</gene>
<feature type="transmembrane region" description="Helical" evidence="8">
    <location>
        <begin position="77"/>
        <end position="101"/>
    </location>
</feature>
<dbReference type="Pfam" id="PF03062">
    <property type="entry name" value="MBOAT"/>
    <property type="match status" value="1"/>
</dbReference>
<dbReference type="InterPro" id="IPR051085">
    <property type="entry name" value="MB_O-acyltransferase"/>
</dbReference>
<evidence type="ECO:0000256" key="8">
    <source>
        <dbReference type="SAM" id="Phobius"/>
    </source>
</evidence>
<keyword evidence="5 8" id="KW-1133">Transmembrane helix</keyword>
<keyword evidence="7 9" id="KW-0808">Transferase</keyword>
<accession>A0A1I0SS29</accession>
<proteinExistence type="inferred from homology"/>
<dbReference type="GO" id="GO:0005886">
    <property type="term" value="C:plasma membrane"/>
    <property type="evidence" value="ECO:0007669"/>
    <property type="project" value="UniProtKB-SubCell"/>
</dbReference>
<keyword evidence="3 7" id="KW-1003">Cell membrane</keyword>
<dbReference type="InterPro" id="IPR028362">
    <property type="entry name" value="AlgI"/>
</dbReference>
<evidence type="ECO:0000256" key="2">
    <source>
        <dbReference type="ARBA" id="ARBA00010323"/>
    </source>
</evidence>
<sequence>MLLAASLFFYMCWKWEYIFLLFFPATIDFFVARRIEKTAAQRRKKMLLCISIITNLGLLFYFKYFNFFLDSINTTSAWLGSPLLLHSAKILLPVGISFYTFQSISYTVEVYRGNMIAEKNFGRFALFVSFFPQLVAGPINRPQVLLPQVNNLKPLEADNLIIGARRILWGLFKKVVVADRLAFFVNLVYNNPESYHGLSVLCATIFFAFQIYCDFSGYSDIAIGVAKMMGVDLMRNFNKPYFSSSIREFWSKWHISLSTWFRDYLYIPLGGNKVGMGRWIFNLFITFLVSGVWHGASVNFIIWGALHGLLISLESLNQRKKFFNFKLPRWLGTFWTFSAVCFAWIFFRANNLHDSFTIIKNLFDYGHSFIAEIRQSTGADLYNFAVGFPLILLLLIFEGFWGNQRVQYYFYAYQSVRFLSYLTLILLIALFGVLVSQSSFIYFQF</sequence>
<dbReference type="PANTHER" id="PTHR13285">
    <property type="entry name" value="ACYLTRANSFERASE"/>
    <property type="match status" value="1"/>
</dbReference>
<evidence type="ECO:0000256" key="7">
    <source>
        <dbReference type="PIRNR" id="PIRNR016636"/>
    </source>
</evidence>
<dbReference type="GO" id="GO:0042121">
    <property type="term" value="P:alginic acid biosynthetic process"/>
    <property type="evidence" value="ECO:0007669"/>
    <property type="project" value="InterPro"/>
</dbReference>
<feature type="transmembrane region" description="Helical" evidence="8">
    <location>
        <begin position="47"/>
        <end position="65"/>
    </location>
</feature>
<feature type="transmembrane region" description="Helical" evidence="8">
    <location>
        <begin position="17"/>
        <end position="35"/>
    </location>
</feature>
<evidence type="ECO:0000313" key="10">
    <source>
        <dbReference type="Proteomes" id="UP000198836"/>
    </source>
</evidence>
<organism evidence="9 10">
    <name type="scientific">Pedobacter suwonensis</name>
    <dbReference type="NCBI Taxonomy" id="332999"/>
    <lineage>
        <taxon>Bacteria</taxon>
        <taxon>Pseudomonadati</taxon>
        <taxon>Bacteroidota</taxon>
        <taxon>Sphingobacteriia</taxon>
        <taxon>Sphingobacteriales</taxon>
        <taxon>Sphingobacteriaceae</taxon>
        <taxon>Pedobacter</taxon>
    </lineage>
</organism>
<dbReference type="EMBL" id="FOJM01000003">
    <property type="protein sequence ID" value="SFA42292.1"/>
    <property type="molecule type" value="Genomic_DNA"/>
</dbReference>
<protein>
    <submittedName>
        <fullName evidence="9">D-alanyl-lipoteichoic acid acyltransferase DltB, MBOAT superfamily</fullName>
    </submittedName>
</protein>
<evidence type="ECO:0000313" key="9">
    <source>
        <dbReference type="EMBL" id="SFA42292.1"/>
    </source>
</evidence>
<feature type="transmembrane region" description="Helical" evidence="8">
    <location>
        <begin position="421"/>
        <end position="443"/>
    </location>
</feature>
<keyword evidence="4 8" id="KW-0812">Transmembrane</keyword>
<feature type="transmembrane region" description="Helical" evidence="8">
    <location>
        <begin position="279"/>
        <end position="306"/>
    </location>
</feature>
<evidence type="ECO:0000256" key="5">
    <source>
        <dbReference type="ARBA" id="ARBA00022989"/>
    </source>
</evidence>
<evidence type="ECO:0000256" key="6">
    <source>
        <dbReference type="ARBA" id="ARBA00023136"/>
    </source>
</evidence>
<dbReference type="PIRSF" id="PIRSF500217">
    <property type="entry name" value="AlgI"/>
    <property type="match status" value="1"/>
</dbReference>
<dbReference type="GO" id="GO:0016746">
    <property type="term" value="F:acyltransferase activity"/>
    <property type="evidence" value="ECO:0007669"/>
    <property type="project" value="UniProtKB-KW"/>
</dbReference>
<dbReference type="Proteomes" id="UP000198836">
    <property type="component" value="Unassembled WGS sequence"/>
</dbReference>
<dbReference type="PIRSF" id="PIRSF016636">
    <property type="entry name" value="AlgI_DltB"/>
    <property type="match status" value="1"/>
</dbReference>
<evidence type="ECO:0000256" key="3">
    <source>
        <dbReference type="ARBA" id="ARBA00022475"/>
    </source>
</evidence>
<keyword evidence="6 7" id="KW-0472">Membrane</keyword>
<keyword evidence="10" id="KW-1185">Reference proteome</keyword>
<evidence type="ECO:0000256" key="4">
    <source>
        <dbReference type="ARBA" id="ARBA00022692"/>
    </source>
</evidence>
<reference evidence="10" key="1">
    <citation type="submission" date="2016-10" db="EMBL/GenBank/DDBJ databases">
        <authorList>
            <person name="Varghese N."/>
            <person name="Submissions S."/>
        </authorList>
    </citation>
    <scope>NUCLEOTIDE SEQUENCE [LARGE SCALE GENOMIC DNA]</scope>
    <source>
        <strain evidence="10">DSM 18130</strain>
    </source>
</reference>
<comment type="subcellular location">
    <subcellularLocation>
        <location evidence="1">Cell membrane</location>
        <topology evidence="1">Multi-pass membrane protein</topology>
    </subcellularLocation>
</comment>
<evidence type="ECO:0000256" key="1">
    <source>
        <dbReference type="ARBA" id="ARBA00004651"/>
    </source>
</evidence>
<dbReference type="InterPro" id="IPR004299">
    <property type="entry name" value="MBOAT_fam"/>
</dbReference>
<dbReference type="InterPro" id="IPR024194">
    <property type="entry name" value="Ac/AlaTfrase_AlgI/DltB"/>
</dbReference>
<feature type="transmembrane region" description="Helical" evidence="8">
    <location>
        <begin position="327"/>
        <end position="347"/>
    </location>
</feature>